<dbReference type="eggNOG" id="arCOG02466">
    <property type="taxonomic scope" value="Archaea"/>
</dbReference>
<dbReference type="SUPFAM" id="SSF50447">
    <property type="entry name" value="Translation proteins"/>
    <property type="match status" value="1"/>
</dbReference>
<dbReference type="KEGG" id="mvn:Mevan_1039"/>
<evidence type="ECO:0000313" key="1">
    <source>
        <dbReference type="EMBL" id="ABR54942.1"/>
    </source>
</evidence>
<evidence type="ECO:0000313" key="5">
    <source>
        <dbReference type="Proteomes" id="UP000001107"/>
    </source>
</evidence>
<dbReference type="InterPro" id="IPR009000">
    <property type="entry name" value="Transl_B-barrel_sf"/>
</dbReference>
<protein>
    <recommendedName>
        <fullName evidence="6">H/ACA RNA-protein complex component Gar1</fullName>
    </recommendedName>
</protein>
<dbReference type="KEGG" id="mvn:Mevan_1051"/>
<dbReference type="NCBIfam" id="NF009630">
    <property type="entry name" value="PRK13149.2-1"/>
    <property type="match status" value="1"/>
</dbReference>
<dbReference type="InterPro" id="IPR038664">
    <property type="entry name" value="Gar1/Naf1_Cbf5-bd_sf"/>
</dbReference>
<keyword evidence="5" id="KW-1185">Reference proteome</keyword>
<organism evidence="1 5">
    <name type="scientific">Methanococcus vannielii (strain ATCC 35089 / DSM 1224 / JCM 13029 / OCM 148 / SB)</name>
    <dbReference type="NCBI Taxonomy" id="406327"/>
    <lineage>
        <taxon>Archaea</taxon>
        <taxon>Methanobacteriati</taxon>
        <taxon>Methanobacteriota</taxon>
        <taxon>Methanomada group</taxon>
        <taxon>Methanococci</taxon>
        <taxon>Methanococcales</taxon>
        <taxon>Methanococcaceae</taxon>
        <taxon>Methanococcus</taxon>
    </lineage>
</organism>
<evidence type="ECO:0000313" key="4">
    <source>
        <dbReference type="EMBL" id="ABR54957.1"/>
    </source>
</evidence>
<evidence type="ECO:0000313" key="3">
    <source>
        <dbReference type="EMBL" id="ABR54952.1"/>
    </source>
</evidence>
<name>A6UR20_METVS</name>
<dbReference type="RefSeq" id="WP_012065871.1">
    <property type="nucleotide sequence ID" value="NC_009634.1"/>
</dbReference>
<dbReference type="Proteomes" id="UP000001107">
    <property type="component" value="Chromosome"/>
</dbReference>
<dbReference type="GeneID" id="5325466"/>
<evidence type="ECO:0000313" key="2">
    <source>
        <dbReference type="EMBL" id="ABR54947.1"/>
    </source>
</evidence>
<dbReference type="HOGENOM" id="CLU_165884_4_0_2"/>
<dbReference type="KEGG" id="mvn:Mevan_1057"/>
<accession>A6UR20</accession>
<dbReference type="EMBL" id="CP000742">
    <property type="protein sequence ID" value="ABR54942.1"/>
    <property type="molecule type" value="Genomic_DNA"/>
</dbReference>
<dbReference type="Gene3D" id="2.40.10.230">
    <property type="entry name" value="Probable tRNA pseudouridine synthase domain"/>
    <property type="match status" value="1"/>
</dbReference>
<dbReference type="AlphaFoldDB" id="A6UR20"/>
<dbReference type="STRING" id="406327.Mevan_1039"/>
<dbReference type="OrthoDB" id="60264at2157"/>
<evidence type="ECO:0008006" key="6">
    <source>
        <dbReference type="Google" id="ProtNLM"/>
    </source>
</evidence>
<dbReference type="KEGG" id="mvn:Mevan_1045"/>
<proteinExistence type="predicted"/>
<gene>
    <name evidence="1" type="ordered locus">Mevan_1039</name>
    <name evidence="2" type="ordered locus">Mevan_1045</name>
    <name evidence="3" type="ordered locus">Mevan_1051</name>
    <name evidence="4" type="ordered locus">Mevan_1057</name>
</gene>
<dbReference type="EMBL" id="CP000742">
    <property type="protein sequence ID" value="ABR54957.1"/>
    <property type="molecule type" value="Genomic_DNA"/>
</dbReference>
<dbReference type="EMBL" id="CP000742">
    <property type="protein sequence ID" value="ABR54947.1"/>
    <property type="molecule type" value="Genomic_DNA"/>
</dbReference>
<sequence length="89" mass="10301">MEKIQILHKTPKGKLIGRTKKQLRLNASVGLKIKDKIKKIGKIYDIFGPVDEPYVKIIPFNEEDAMESVKVSHVFVLEEQQKTRKKGRK</sequence>
<reference evidence="1 5" key="1">
    <citation type="submission" date="2007-06" db="EMBL/GenBank/DDBJ databases">
        <title>Complete sequence of Methanococcus vannielii SB.</title>
        <authorList>
            <consortium name="US DOE Joint Genome Institute"/>
            <person name="Copeland A."/>
            <person name="Lucas S."/>
            <person name="Lapidus A."/>
            <person name="Barry K."/>
            <person name="Glavina del Rio T."/>
            <person name="Dalin E."/>
            <person name="Tice H."/>
            <person name="Pitluck S."/>
            <person name="Chain P."/>
            <person name="Malfatti S."/>
            <person name="Shin M."/>
            <person name="Vergez L."/>
            <person name="Schmutz J."/>
            <person name="Larimer F."/>
            <person name="Land M."/>
            <person name="Hauser L."/>
            <person name="Kyrpides N."/>
            <person name="Anderson I."/>
            <person name="Sieprawska-Lupa M."/>
            <person name="Whitman W.B."/>
            <person name="Richardson P."/>
        </authorList>
    </citation>
    <scope>NUCLEOTIDE SEQUENCE [LARGE SCALE GENOMIC DNA]</scope>
    <source>
        <strain evidence="5">ATCC 35089 / DSM 1224 / JCM 13029 / OCM 148 / SB</strain>
        <strain evidence="1">SB</strain>
    </source>
</reference>
<dbReference type="EMBL" id="CP000742">
    <property type="protein sequence ID" value="ABR54952.1"/>
    <property type="molecule type" value="Genomic_DNA"/>
</dbReference>